<evidence type="ECO:0000259" key="1">
    <source>
        <dbReference type="Pfam" id="PF07883"/>
    </source>
</evidence>
<dbReference type="InterPro" id="IPR013096">
    <property type="entry name" value="Cupin_2"/>
</dbReference>
<protein>
    <recommendedName>
        <fullName evidence="1">Cupin type-2 domain-containing protein</fullName>
    </recommendedName>
</protein>
<reference evidence="2" key="1">
    <citation type="submission" date="2019-08" db="EMBL/GenBank/DDBJ databases">
        <authorList>
            <person name="Kucharzyk K."/>
            <person name="Murdoch R.W."/>
            <person name="Higgins S."/>
            <person name="Loffler F."/>
        </authorList>
    </citation>
    <scope>NUCLEOTIDE SEQUENCE</scope>
</reference>
<evidence type="ECO:0000313" key="2">
    <source>
        <dbReference type="EMBL" id="MPL96649.1"/>
    </source>
</evidence>
<dbReference type="SUPFAM" id="SSF51182">
    <property type="entry name" value="RmlC-like cupins"/>
    <property type="match status" value="1"/>
</dbReference>
<dbReference type="EMBL" id="VSSQ01000519">
    <property type="protein sequence ID" value="MPL96649.1"/>
    <property type="molecule type" value="Genomic_DNA"/>
</dbReference>
<dbReference type="Gene3D" id="2.60.120.10">
    <property type="entry name" value="Jelly Rolls"/>
    <property type="match status" value="1"/>
</dbReference>
<feature type="domain" description="Cupin type-2" evidence="1">
    <location>
        <begin position="49"/>
        <end position="116"/>
    </location>
</feature>
<dbReference type="CDD" id="cd02230">
    <property type="entry name" value="cupin_HP0902-like"/>
    <property type="match status" value="1"/>
</dbReference>
<dbReference type="PANTHER" id="PTHR37694:SF1">
    <property type="entry name" value="SLR8022 PROTEIN"/>
    <property type="match status" value="1"/>
</dbReference>
<dbReference type="PANTHER" id="PTHR37694">
    <property type="entry name" value="SLR8022 PROTEIN"/>
    <property type="match status" value="1"/>
</dbReference>
<accession>A0A644VYZ6</accession>
<dbReference type="AlphaFoldDB" id="A0A644VYZ6"/>
<dbReference type="Pfam" id="PF07883">
    <property type="entry name" value="Cupin_2"/>
    <property type="match status" value="1"/>
</dbReference>
<dbReference type="InterPro" id="IPR014710">
    <property type="entry name" value="RmlC-like_jellyroll"/>
</dbReference>
<sequence length="118" mass="12797">MADYKFAPGVQSKGFPKAEKFSFAESVSYADGSIVSKILLRNEKGNVTLFAFDKGEVLSEHTAPYDAIVQVLDGKSEVIIDGKPHELVAGESIIMPANIPHALTAVEKFKMILIMIKG</sequence>
<comment type="caution">
    <text evidence="2">The sequence shown here is derived from an EMBL/GenBank/DDBJ whole genome shotgun (WGS) entry which is preliminary data.</text>
</comment>
<organism evidence="2">
    <name type="scientific">bioreactor metagenome</name>
    <dbReference type="NCBI Taxonomy" id="1076179"/>
    <lineage>
        <taxon>unclassified sequences</taxon>
        <taxon>metagenomes</taxon>
        <taxon>ecological metagenomes</taxon>
    </lineage>
</organism>
<dbReference type="InterPro" id="IPR011051">
    <property type="entry name" value="RmlC_Cupin_sf"/>
</dbReference>
<name>A0A644VYZ6_9ZZZZ</name>
<gene>
    <name evidence="2" type="ORF">SDC9_42831</name>
</gene>
<proteinExistence type="predicted"/>